<evidence type="ECO:0000256" key="1">
    <source>
        <dbReference type="SAM" id="MobiDB-lite"/>
    </source>
</evidence>
<reference evidence="3 4" key="1">
    <citation type="journal article" date="2019" name="Nat. Ecol. Evol.">
        <title>Megaphylogeny resolves global patterns of mushroom evolution.</title>
        <authorList>
            <person name="Varga T."/>
            <person name="Krizsan K."/>
            <person name="Foldi C."/>
            <person name="Dima B."/>
            <person name="Sanchez-Garcia M."/>
            <person name="Sanchez-Ramirez S."/>
            <person name="Szollosi G.J."/>
            <person name="Szarkandi J.G."/>
            <person name="Papp V."/>
            <person name="Albert L."/>
            <person name="Andreopoulos W."/>
            <person name="Angelini C."/>
            <person name="Antonin V."/>
            <person name="Barry K.W."/>
            <person name="Bougher N.L."/>
            <person name="Buchanan P."/>
            <person name="Buyck B."/>
            <person name="Bense V."/>
            <person name="Catcheside P."/>
            <person name="Chovatia M."/>
            <person name="Cooper J."/>
            <person name="Damon W."/>
            <person name="Desjardin D."/>
            <person name="Finy P."/>
            <person name="Geml J."/>
            <person name="Haridas S."/>
            <person name="Hughes K."/>
            <person name="Justo A."/>
            <person name="Karasinski D."/>
            <person name="Kautmanova I."/>
            <person name="Kiss B."/>
            <person name="Kocsube S."/>
            <person name="Kotiranta H."/>
            <person name="LaButti K.M."/>
            <person name="Lechner B.E."/>
            <person name="Liimatainen K."/>
            <person name="Lipzen A."/>
            <person name="Lukacs Z."/>
            <person name="Mihaltcheva S."/>
            <person name="Morgado L.N."/>
            <person name="Niskanen T."/>
            <person name="Noordeloos M.E."/>
            <person name="Ohm R.A."/>
            <person name="Ortiz-Santana B."/>
            <person name="Ovrebo C."/>
            <person name="Racz N."/>
            <person name="Riley R."/>
            <person name="Savchenko A."/>
            <person name="Shiryaev A."/>
            <person name="Soop K."/>
            <person name="Spirin V."/>
            <person name="Szebenyi C."/>
            <person name="Tomsovsky M."/>
            <person name="Tulloss R.E."/>
            <person name="Uehling J."/>
            <person name="Grigoriev I.V."/>
            <person name="Vagvolgyi C."/>
            <person name="Papp T."/>
            <person name="Martin F.M."/>
            <person name="Miettinen O."/>
            <person name="Hibbett D.S."/>
            <person name="Nagy L.G."/>
        </authorList>
    </citation>
    <scope>NUCLEOTIDE SEQUENCE [LARGE SCALE GENOMIC DNA]</scope>
    <source>
        <strain evidence="3 4">CBS 962.96</strain>
    </source>
</reference>
<dbReference type="Proteomes" id="UP000297245">
    <property type="component" value="Unassembled WGS sequence"/>
</dbReference>
<keyword evidence="2" id="KW-0812">Transmembrane</keyword>
<evidence type="ECO:0000256" key="2">
    <source>
        <dbReference type="SAM" id="Phobius"/>
    </source>
</evidence>
<protein>
    <submittedName>
        <fullName evidence="3">Uncharacterized protein</fullName>
    </submittedName>
</protein>
<evidence type="ECO:0000313" key="3">
    <source>
        <dbReference type="EMBL" id="THU92253.1"/>
    </source>
</evidence>
<sequence>MAQQPLSTGQFVVLSVESIFYGIYVMSFVGLIITRKRFYRLSANPLDVSFSRSRSKTLLIIAVIVLLLATVDFALSLRIATTIVKPLPTLNMSNTTKNPLMWIGVTKVVEYVMIVMVGHLLLIYWCYLVWDKSKSIIILPILLAEAQTAVGIVLVYFQVTSHEDLKNDLSSGNPTIPVLQTCMLILNIFTSLSMNIAILCGVRHSRHRAPTHQVSSLLPKTRSIDAHHSSLPVSPPSRSKSLSPLSPVYPSALSPYTSTTTLTPTSPQPLLRPYTDSRIYSDSRQGVKEHDAAQTRDLYLHSKAQNNLAKSYRCSNVSKTGCNGGPRTRLLRTVVLLVHSGVLFTISAAVLLVLHVVHSEAGTVMWNISTQIIGITTNFVLFQCMSIRLQRNRESSRSIHFSISQIDRDTGGTVTIPHSPNTLVSPTLVDFSLVSPTSPSFCKDTPTTLPLSSSHMSLPKCPSSSSLSATFSHSDYNSCNSKSSLTLAPPSPAYMRSPSRSSDGNLLPPRSPQRSTSMTSRLTTDGLSRPHTPSPGIDTPRSRFSMSDSGSIRQSVSPLSELHAAVQRESDASVERKKWSWVWELLRPFSIRKSKDESDSIGFQGPSATIMSSRLGMDIADRHELRLDATTMLVVDSDISRVTGAVTGAAQQGNHSVPVSRTATVSSNATPDVIYRTPAPTSIPTVAHGYLHTAIPPSRQPPESSKESHTHPERGRKDNGPALGKGKRPEFGPSDGLGGGSESPLSAGSSDSSPKSPNPPDPELLSQRQRPQGAAKSSSTRKPPPKLKIRVDTPTIPLVEMTSRSPSPLETELRRLRDVYSHNGNGEMRRSPSLGISKNYSYRLPYKDQEQQKRQRKHEDGQYKGSVTSAVVAGMDNGLDASDPESTVSTASKYIARFYEHRKYKDIADG</sequence>
<evidence type="ECO:0000313" key="4">
    <source>
        <dbReference type="Proteomes" id="UP000297245"/>
    </source>
</evidence>
<keyword evidence="2" id="KW-1133">Transmembrane helix</keyword>
<feature type="region of interest" description="Disordered" evidence="1">
    <location>
        <begin position="692"/>
        <end position="838"/>
    </location>
</feature>
<feature type="transmembrane region" description="Helical" evidence="2">
    <location>
        <begin position="334"/>
        <end position="358"/>
    </location>
</feature>
<feature type="compositionally biased region" description="Polar residues" evidence="1">
    <location>
        <begin position="766"/>
        <end position="781"/>
    </location>
</feature>
<feature type="region of interest" description="Disordered" evidence="1">
    <location>
        <begin position="846"/>
        <end position="865"/>
    </location>
</feature>
<dbReference type="AlphaFoldDB" id="A0A4S8LT87"/>
<feature type="compositionally biased region" description="Low complexity" evidence="1">
    <location>
        <begin position="742"/>
        <end position="755"/>
    </location>
</feature>
<keyword evidence="4" id="KW-1185">Reference proteome</keyword>
<feature type="transmembrane region" description="Helical" evidence="2">
    <location>
        <begin position="58"/>
        <end position="80"/>
    </location>
</feature>
<feature type="transmembrane region" description="Helical" evidence="2">
    <location>
        <begin position="100"/>
        <end position="124"/>
    </location>
</feature>
<feature type="compositionally biased region" description="Basic and acidic residues" evidence="1">
    <location>
        <begin position="846"/>
        <end position="862"/>
    </location>
</feature>
<name>A0A4S8LT87_DENBC</name>
<feature type="region of interest" description="Disordered" evidence="1">
    <location>
        <begin position="481"/>
        <end position="559"/>
    </location>
</feature>
<feature type="compositionally biased region" description="Polar residues" evidence="1">
    <location>
        <begin position="542"/>
        <end position="558"/>
    </location>
</feature>
<gene>
    <name evidence="3" type="ORF">K435DRAFT_967734</name>
</gene>
<dbReference type="EMBL" id="ML179284">
    <property type="protein sequence ID" value="THU92253.1"/>
    <property type="molecule type" value="Genomic_DNA"/>
</dbReference>
<dbReference type="OrthoDB" id="3269446at2759"/>
<feature type="transmembrane region" description="Helical" evidence="2">
    <location>
        <begin position="136"/>
        <end position="158"/>
    </location>
</feature>
<organism evidence="3 4">
    <name type="scientific">Dendrothele bispora (strain CBS 962.96)</name>
    <dbReference type="NCBI Taxonomy" id="1314807"/>
    <lineage>
        <taxon>Eukaryota</taxon>
        <taxon>Fungi</taxon>
        <taxon>Dikarya</taxon>
        <taxon>Basidiomycota</taxon>
        <taxon>Agaricomycotina</taxon>
        <taxon>Agaricomycetes</taxon>
        <taxon>Agaricomycetidae</taxon>
        <taxon>Agaricales</taxon>
        <taxon>Agaricales incertae sedis</taxon>
        <taxon>Dendrothele</taxon>
    </lineage>
</organism>
<feature type="transmembrane region" description="Helical" evidence="2">
    <location>
        <begin position="12"/>
        <end position="33"/>
    </location>
</feature>
<feature type="compositionally biased region" description="Polar residues" evidence="1">
    <location>
        <begin position="512"/>
        <end position="526"/>
    </location>
</feature>
<feature type="compositionally biased region" description="Basic and acidic residues" evidence="1">
    <location>
        <begin position="811"/>
        <end position="820"/>
    </location>
</feature>
<keyword evidence="2" id="KW-0472">Membrane</keyword>
<feature type="compositionally biased region" description="Basic and acidic residues" evidence="1">
    <location>
        <begin position="704"/>
        <end position="719"/>
    </location>
</feature>
<feature type="transmembrane region" description="Helical" evidence="2">
    <location>
        <begin position="178"/>
        <end position="202"/>
    </location>
</feature>
<proteinExistence type="predicted"/>
<accession>A0A4S8LT87</accession>